<gene>
    <name evidence="2" type="ORF">NCTC12195_00587</name>
</gene>
<evidence type="ECO:0000313" key="3">
    <source>
        <dbReference type="Proteomes" id="UP000255277"/>
    </source>
</evidence>
<keyword evidence="1" id="KW-1133">Transmembrane helix</keyword>
<dbReference type="EMBL" id="UHDK01000001">
    <property type="protein sequence ID" value="SUM31181.1"/>
    <property type="molecule type" value="Genomic_DNA"/>
</dbReference>
<organism evidence="2 3">
    <name type="scientific">Staphylococcus gallinarum</name>
    <dbReference type="NCBI Taxonomy" id="1293"/>
    <lineage>
        <taxon>Bacteria</taxon>
        <taxon>Bacillati</taxon>
        <taxon>Bacillota</taxon>
        <taxon>Bacilli</taxon>
        <taxon>Bacillales</taxon>
        <taxon>Staphylococcaceae</taxon>
        <taxon>Staphylococcus</taxon>
    </lineage>
</organism>
<evidence type="ECO:0000313" key="2">
    <source>
        <dbReference type="EMBL" id="SUM31181.1"/>
    </source>
</evidence>
<evidence type="ECO:0000256" key="1">
    <source>
        <dbReference type="SAM" id="Phobius"/>
    </source>
</evidence>
<feature type="transmembrane region" description="Helical" evidence="1">
    <location>
        <begin position="28"/>
        <end position="46"/>
    </location>
</feature>
<keyword evidence="1" id="KW-0812">Transmembrane</keyword>
<protein>
    <submittedName>
        <fullName evidence="2">Uncharacterized protein</fullName>
    </submittedName>
</protein>
<proteinExistence type="predicted"/>
<sequence>MRDIIVVCSYFIISVSLSLSGFYEKHNVFICMLVSIPLLVIAHYIVKIFKRYKRSDEK</sequence>
<dbReference type="Proteomes" id="UP000255277">
    <property type="component" value="Unassembled WGS sequence"/>
</dbReference>
<name>A0A380FCJ4_STAGA</name>
<reference evidence="2 3" key="1">
    <citation type="submission" date="2018-06" db="EMBL/GenBank/DDBJ databases">
        <authorList>
            <consortium name="Pathogen Informatics"/>
            <person name="Doyle S."/>
        </authorList>
    </citation>
    <scope>NUCLEOTIDE SEQUENCE [LARGE SCALE GENOMIC DNA]</scope>
    <source>
        <strain evidence="2 3">NCTC12195</strain>
    </source>
</reference>
<accession>A0A380FCJ4</accession>
<dbReference type="RefSeq" id="WP_162846324.1">
    <property type="nucleotide sequence ID" value="NZ_BKAX01000006.1"/>
</dbReference>
<dbReference type="AlphaFoldDB" id="A0A380FCJ4"/>
<keyword evidence="1" id="KW-0472">Membrane</keyword>